<sequence>MEVSSTGAPAEPPGLAASANHTLKQNSSHFLNHGHHHHQGSFPSKSLVIIIISIFSVVVLLAIFLIILLLKRLKSAKKSNDLYKECNSINHESGSFIAQTAINFNSSPELRGGCLYGGPLGKTQPHRYKAVQIFTYKELEVATTGFSEANVIGRGGFGVVYRGVLNDGTEAAIKMLRRVGKQGERAFRVEVDLLSMLHSPYLVELLGYYADQHHRLLIFGYMPSGTLHHYLHNEHQPLDWGTRLMIALDCAMALETLHEHAIPPIIHRDFNCSNVLTDTNFRAKVSDFGLAKMGSDKINGQISTRVLGTTGYLAPEYASTGKLTTKSDVYSYGVVLLELLTGRVPVDTKRPLENMSLFHGLIAAIAAMCVQPEAHYRPLMTDVVQSLIPLAKNSSVASPGSSTFQSQRPSPSPTYLTTQMKTG</sequence>
<dbReference type="InterPro" id="IPR017441">
    <property type="entry name" value="Protein_kinase_ATP_BS"/>
</dbReference>
<dbReference type="Gene3D" id="3.30.200.20">
    <property type="entry name" value="Phosphorylase Kinase, domain 1"/>
    <property type="match status" value="1"/>
</dbReference>
<evidence type="ECO:0000256" key="5">
    <source>
        <dbReference type="SAM" id="MobiDB-lite"/>
    </source>
</evidence>
<protein>
    <recommendedName>
        <fullName evidence="7">Protein kinase domain-containing protein</fullName>
    </recommendedName>
</protein>
<dbReference type="Gene3D" id="1.10.510.10">
    <property type="entry name" value="Transferase(Phosphotransferase) domain 1"/>
    <property type="match status" value="1"/>
</dbReference>
<dbReference type="Pfam" id="PF07714">
    <property type="entry name" value="PK_Tyr_Ser-Thr"/>
    <property type="match status" value="1"/>
</dbReference>
<keyword evidence="3 4" id="KW-0067">ATP-binding</keyword>
<keyword evidence="2 4" id="KW-0547">Nucleotide-binding</keyword>
<evidence type="ECO:0000256" key="6">
    <source>
        <dbReference type="SAM" id="Phobius"/>
    </source>
</evidence>
<proteinExistence type="predicted"/>
<dbReference type="PROSITE" id="PS00107">
    <property type="entry name" value="PROTEIN_KINASE_ATP"/>
    <property type="match status" value="1"/>
</dbReference>
<dbReference type="AlphaFoldDB" id="A0A7J6H5V5"/>
<dbReference type="Proteomes" id="UP000583929">
    <property type="component" value="Unassembled WGS sequence"/>
</dbReference>
<gene>
    <name evidence="8" type="ORF">G4B88_003403</name>
</gene>
<keyword evidence="9" id="KW-1185">Reference proteome</keyword>
<keyword evidence="1" id="KW-0808">Transferase</keyword>
<dbReference type="InterPro" id="IPR001245">
    <property type="entry name" value="Ser-Thr/Tyr_kinase_cat_dom"/>
</dbReference>
<evidence type="ECO:0000259" key="7">
    <source>
        <dbReference type="PROSITE" id="PS50011"/>
    </source>
</evidence>
<feature type="binding site" evidence="4">
    <location>
        <position position="181"/>
    </location>
    <ligand>
        <name>ATP</name>
        <dbReference type="ChEBI" id="CHEBI:30616"/>
    </ligand>
</feature>
<keyword evidence="1" id="KW-0418">Kinase</keyword>
<dbReference type="PANTHER" id="PTHR47989:SF2">
    <property type="entry name" value="SERINE_THREONINE-PROTEIN KINASE PBL7-RELATED"/>
    <property type="match status" value="1"/>
</dbReference>
<organism evidence="8 9">
    <name type="scientific">Cannabis sativa</name>
    <name type="common">Hemp</name>
    <name type="synonym">Marijuana</name>
    <dbReference type="NCBI Taxonomy" id="3483"/>
    <lineage>
        <taxon>Eukaryota</taxon>
        <taxon>Viridiplantae</taxon>
        <taxon>Streptophyta</taxon>
        <taxon>Embryophyta</taxon>
        <taxon>Tracheophyta</taxon>
        <taxon>Spermatophyta</taxon>
        <taxon>Magnoliopsida</taxon>
        <taxon>eudicotyledons</taxon>
        <taxon>Gunneridae</taxon>
        <taxon>Pentapetalae</taxon>
        <taxon>rosids</taxon>
        <taxon>fabids</taxon>
        <taxon>Rosales</taxon>
        <taxon>Cannabaceae</taxon>
        <taxon>Cannabis</taxon>
    </lineage>
</organism>
<dbReference type="PROSITE" id="PS50011">
    <property type="entry name" value="PROTEIN_KINASE_DOM"/>
    <property type="match status" value="1"/>
</dbReference>
<keyword evidence="1" id="KW-0723">Serine/threonine-protein kinase</keyword>
<dbReference type="PANTHER" id="PTHR47989">
    <property type="entry name" value="OS01G0750732 PROTEIN"/>
    <property type="match status" value="1"/>
</dbReference>
<dbReference type="SUPFAM" id="SSF56112">
    <property type="entry name" value="Protein kinase-like (PK-like)"/>
    <property type="match status" value="1"/>
</dbReference>
<dbReference type="GO" id="GO:0004674">
    <property type="term" value="F:protein serine/threonine kinase activity"/>
    <property type="evidence" value="ECO:0007669"/>
    <property type="project" value="UniProtKB-KW"/>
</dbReference>
<dbReference type="GO" id="GO:0005524">
    <property type="term" value="F:ATP binding"/>
    <property type="evidence" value="ECO:0007669"/>
    <property type="project" value="UniProtKB-UniRule"/>
</dbReference>
<dbReference type="InterPro" id="IPR000719">
    <property type="entry name" value="Prot_kinase_dom"/>
</dbReference>
<evidence type="ECO:0000256" key="2">
    <source>
        <dbReference type="ARBA" id="ARBA00022741"/>
    </source>
</evidence>
<comment type="caution">
    <text evidence="8">The sequence shown here is derived from an EMBL/GenBank/DDBJ whole genome shotgun (WGS) entry which is preliminary data.</text>
</comment>
<keyword evidence="6" id="KW-0472">Membrane</keyword>
<feature type="transmembrane region" description="Helical" evidence="6">
    <location>
        <begin position="47"/>
        <end position="70"/>
    </location>
</feature>
<evidence type="ECO:0000313" key="9">
    <source>
        <dbReference type="Proteomes" id="UP000583929"/>
    </source>
</evidence>
<keyword evidence="6" id="KW-0812">Transmembrane</keyword>
<feature type="domain" description="Protein kinase" evidence="7">
    <location>
        <begin position="146"/>
        <end position="423"/>
    </location>
</feature>
<evidence type="ECO:0000313" key="8">
    <source>
        <dbReference type="EMBL" id="KAF4389920.1"/>
    </source>
</evidence>
<reference evidence="8 9" key="1">
    <citation type="journal article" date="2020" name="bioRxiv">
        <title>Sequence and annotation of 42 cannabis genomes reveals extensive copy number variation in cannabinoid synthesis and pathogen resistance genes.</title>
        <authorList>
            <person name="Mckernan K.J."/>
            <person name="Helbert Y."/>
            <person name="Kane L.T."/>
            <person name="Ebling H."/>
            <person name="Zhang L."/>
            <person name="Liu B."/>
            <person name="Eaton Z."/>
            <person name="Mclaughlin S."/>
            <person name="Kingan S."/>
            <person name="Baybayan P."/>
            <person name="Concepcion G."/>
            <person name="Jordan M."/>
            <person name="Riva A."/>
            <person name="Barbazuk W."/>
            <person name="Harkins T."/>
        </authorList>
    </citation>
    <scope>NUCLEOTIDE SEQUENCE [LARGE SCALE GENOMIC DNA]</scope>
    <source>
        <strain evidence="9">cv. Jamaican Lion 4</strain>
        <tissue evidence="8">Leaf</tissue>
    </source>
</reference>
<dbReference type="FunFam" id="3.30.200.20:FF:000162">
    <property type="entry name" value="Adenine nucleotide alpha hydrolase-like domain kinase"/>
    <property type="match status" value="1"/>
</dbReference>
<feature type="region of interest" description="Disordered" evidence="5">
    <location>
        <begin position="398"/>
        <end position="423"/>
    </location>
</feature>
<evidence type="ECO:0000256" key="3">
    <source>
        <dbReference type="ARBA" id="ARBA00022840"/>
    </source>
</evidence>
<accession>A0A7J6H5V5</accession>
<evidence type="ECO:0000256" key="1">
    <source>
        <dbReference type="ARBA" id="ARBA00022527"/>
    </source>
</evidence>
<name>A0A7J6H5V5_CANSA</name>
<evidence type="ECO:0000256" key="4">
    <source>
        <dbReference type="PROSITE-ProRule" id="PRU10141"/>
    </source>
</evidence>
<dbReference type="EMBL" id="JAATIQ010000065">
    <property type="protein sequence ID" value="KAF4389920.1"/>
    <property type="molecule type" value="Genomic_DNA"/>
</dbReference>
<keyword evidence="6" id="KW-1133">Transmembrane helix</keyword>
<dbReference type="InterPro" id="IPR011009">
    <property type="entry name" value="Kinase-like_dom_sf"/>
</dbReference>